<dbReference type="AlphaFoldDB" id="A0A8J3NFA3"/>
<evidence type="ECO:0000313" key="3">
    <source>
        <dbReference type="Proteomes" id="UP000612808"/>
    </source>
</evidence>
<keyword evidence="1" id="KW-1133">Transmembrane helix</keyword>
<keyword evidence="1" id="KW-0472">Membrane</keyword>
<reference evidence="2" key="1">
    <citation type="submission" date="2021-01" db="EMBL/GenBank/DDBJ databases">
        <title>Whole genome shotgun sequence of Actinocatenispora rupis NBRC 107355.</title>
        <authorList>
            <person name="Komaki H."/>
            <person name="Tamura T."/>
        </authorList>
    </citation>
    <scope>NUCLEOTIDE SEQUENCE</scope>
    <source>
        <strain evidence="2">NBRC 107355</strain>
    </source>
</reference>
<dbReference type="InterPro" id="IPR021517">
    <property type="entry name" value="DUF3180"/>
</dbReference>
<feature type="transmembrane region" description="Helical" evidence="1">
    <location>
        <begin position="12"/>
        <end position="32"/>
    </location>
</feature>
<accession>A0A8J3NFA3</accession>
<dbReference type="Proteomes" id="UP000612808">
    <property type="component" value="Unassembled WGS sequence"/>
</dbReference>
<feature type="transmembrane region" description="Helical" evidence="1">
    <location>
        <begin position="94"/>
        <end position="112"/>
    </location>
</feature>
<evidence type="ECO:0000256" key="1">
    <source>
        <dbReference type="SAM" id="Phobius"/>
    </source>
</evidence>
<gene>
    <name evidence="2" type="ORF">Aru02nite_59260</name>
</gene>
<keyword evidence="1" id="KW-0812">Transmembrane</keyword>
<dbReference type="EMBL" id="BOMB01000038">
    <property type="protein sequence ID" value="GID15037.1"/>
    <property type="molecule type" value="Genomic_DNA"/>
</dbReference>
<feature type="transmembrane region" description="Helical" evidence="1">
    <location>
        <begin position="124"/>
        <end position="144"/>
    </location>
</feature>
<evidence type="ECO:0000313" key="2">
    <source>
        <dbReference type="EMBL" id="GID15037.1"/>
    </source>
</evidence>
<dbReference type="RefSeq" id="WP_203663153.1">
    <property type="nucleotide sequence ID" value="NZ_BAAAZM010000001.1"/>
</dbReference>
<organism evidence="2 3">
    <name type="scientific">Actinocatenispora rupis</name>
    <dbReference type="NCBI Taxonomy" id="519421"/>
    <lineage>
        <taxon>Bacteria</taxon>
        <taxon>Bacillati</taxon>
        <taxon>Actinomycetota</taxon>
        <taxon>Actinomycetes</taxon>
        <taxon>Micromonosporales</taxon>
        <taxon>Micromonosporaceae</taxon>
        <taxon>Actinocatenispora</taxon>
    </lineage>
</organism>
<protein>
    <submittedName>
        <fullName evidence="2">Membrane protein</fullName>
    </submittedName>
</protein>
<keyword evidence="3" id="KW-1185">Reference proteome</keyword>
<comment type="caution">
    <text evidence="2">The sequence shown here is derived from an EMBL/GenBank/DDBJ whole genome shotgun (WGS) entry which is preliminary data.</text>
</comment>
<proteinExistence type="predicted"/>
<feature type="transmembrane region" description="Helical" evidence="1">
    <location>
        <begin position="44"/>
        <end position="61"/>
    </location>
</feature>
<name>A0A8J3NFA3_9ACTN</name>
<sequence>MNQEPEPRVRPTSRAMLGIVAVVAAVAGWLLFDRFYGDIPPLPLVPGITLVVLAVVEGIVARSTAQRIEHRPGTEPVNPLAVARYVLVAKASSTAGAIFAGLYGGALIWVLLKRGQLAAAADDVAPAVAGLVGSALLVAAALWLEHACRVPERPDDEDDEDR</sequence>
<dbReference type="Pfam" id="PF11377">
    <property type="entry name" value="DUF3180"/>
    <property type="match status" value="1"/>
</dbReference>